<dbReference type="SUPFAM" id="SSF109604">
    <property type="entry name" value="HD-domain/PDEase-like"/>
    <property type="match status" value="1"/>
</dbReference>
<keyword evidence="3" id="KW-0378">Hydrolase</keyword>
<evidence type="ECO:0000259" key="2">
    <source>
        <dbReference type="Pfam" id="PF01966"/>
    </source>
</evidence>
<dbReference type="CDD" id="cd00077">
    <property type="entry name" value="HDc"/>
    <property type="match status" value="1"/>
</dbReference>
<keyword evidence="1" id="KW-0812">Transmembrane</keyword>
<reference evidence="3" key="1">
    <citation type="submission" date="2013-12" db="EMBL/GenBank/DDBJ databases">
        <title>A Varibaculum cambriense genome reconstructed from a premature infant gut community with otherwise low bacterial novelty that shifts toward anaerobic metabolism during the third week of life.</title>
        <authorList>
            <person name="Brown C.T."/>
            <person name="Sharon I."/>
            <person name="Thomas B.C."/>
            <person name="Castelle C.J."/>
            <person name="Morowitz M.J."/>
            <person name="Banfield J.F."/>
        </authorList>
    </citation>
    <scope>NUCLEOTIDE SEQUENCE</scope>
</reference>
<feature type="non-terminal residue" evidence="3">
    <location>
        <position position="1"/>
    </location>
</feature>
<feature type="domain" description="HD" evidence="2">
    <location>
        <begin position="24"/>
        <end position="64"/>
    </location>
</feature>
<dbReference type="Gene3D" id="1.10.3210.10">
    <property type="entry name" value="Hypothetical protein af1432"/>
    <property type="match status" value="1"/>
</dbReference>
<comment type="caution">
    <text evidence="3">The sequence shown here is derived from an EMBL/GenBank/DDBJ whole genome shotgun (WGS) entry which is preliminary data.</text>
</comment>
<name>W1XXN0_9ZZZZ</name>
<evidence type="ECO:0000256" key="1">
    <source>
        <dbReference type="SAM" id="Phobius"/>
    </source>
</evidence>
<dbReference type="PANTHER" id="PTHR43155:SF2">
    <property type="entry name" value="CYCLIC DI-GMP PHOSPHODIESTERASE PA4108"/>
    <property type="match status" value="1"/>
</dbReference>
<dbReference type="GO" id="GO:0016787">
    <property type="term" value="F:hydrolase activity"/>
    <property type="evidence" value="ECO:0007669"/>
    <property type="project" value="UniProtKB-KW"/>
</dbReference>
<dbReference type="EMBL" id="AZMM01010690">
    <property type="protein sequence ID" value="ETJ34896.1"/>
    <property type="molecule type" value="Genomic_DNA"/>
</dbReference>
<proteinExistence type="predicted"/>
<dbReference type="PANTHER" id="PTHR43155">
    <property type="entry name" value="CYCLIC DI-GMP PHOSPHODIESTERASE PA4108-RELATED"/>
    <property type="match status" value="1"/>
</dbReference>
<dbReference type="Pfam" id="PF01966">
    <property type="entry name" value="HD"/>
    <property type="match status" value="1"/>
</dbReference>
<protein>
    <submittedName>
        <fullName evidence="3">HD-GYP hydrolase protein</fullName>
    </submittedName>
</protein>
<accession>W1XXN0</accession>
<keyword evidence="1" id="KW-1133">Transmembrane helix</keyword>
<organism evidence="3">
    <name type="scientific">human gut metagenome</name>
    <dbReference type="NCBI Taxonomy" id="408170"/>
    <lineage>
        <taxon>unclassified sequences</taxon>
        <taxon>metagenomes</taxon>
        <taxon>organismal metagenomes</taxon>
    </lineage>
</organism>
<gene>
    <name evidence="3" type="ORF">Q604_UNBC10690G0001</name>
</gene>
<feature type="transmembrane region" description="Helical" evidence="1">
    <location>
        <begin position="22"/>
        <end position="41"/>
    </location>
</feature>
<dbReference type="InterPro" id="IPR006674">
    <property type="entry name" value="HD_domain"/>
</dbReference>
<evidence type="ECO:0000313" key="3">
    <source>
        <dbReference type="EMBL" id="ETJ34896.1"/>
    </source>
</evidence>
<feature type="non-terminal residue" evidence="3">
    <location>
        <position position="66"/>
    </location>
</feature>
<dbReference type="AlphaFoldDB" id="W1XXN0"/>
<keyword evidence="1" id="KW-0472">Membrane</keyword>
<sequence>EDILSHKDLVLALVDIRSMNNYMYSHCVNVAVISLTIGIAMKFSKKKLEALCIGALIHDIGKSLFL</sequence>
<dbReference type="InterPro" id="IPR003607">
    <property type="entry name" value="HD/PDEase_dom"/>
</dbReference>